<keyword evidence="1" id="KW-0472">Membrane</keyword>
<accession>A0ABR8C227</accession>
<dbReference type="InterPro" id="IPR013686">
    <property type="entry name" value="Polypept-transport_assoc_ShlB"/>
</dbReference>
<dbReference type="RefSeq" id="WP_190384420.1">
    <property type="nucleotide sequence ID" value="NZ_JACJQT010000096.1"/>
</dbReference>
<comment type="caution">
    <text evidence="6">The sequence shown here is derived from an EMBL/GenBank/DDBJ whole genome shotgun (WGS) entry which is preliminary data.</text>
</comment>
<keyword evidence="2" id="KW-0812">Transmembrane</keyword>
<dbReference type="Proteomes" id="UP000606721">
    <property type="component" value="Unassembled WGS sequence"/>
</dbReference>
<keyword evidence="3" id="KW-0998">Cell outer membrane</keyword>
<evidence type="ECO:0000256" key="2">
    <source>
        <dbReference type="ARBA" id="ARBA00022692"/>
    </source>
</evidence>
<evidence type="ECO:0000259" key="5">
    <source>
        <dbReference type="Pfam" id="PF08479"/>
    </source>
</evidence>
<dbReference type="PANTHER" id="PTHR34597">
    <property type="entry name" value="SLR1661 PROTEIN"/>
    <property type="match status" value="1"/>
</dbReference>
<keyword evidence="7" id="KW-1185">Reference proteome</keyword>
<protein>
    <submittedName>
        <fullName evidence="6">ShlB/FhaC/HecB family hemolysin secretion/activation protein</fullName>
    </submittedName>
</protein>
<dbReference type="Gene3D" id="3.10.20.310">
    <property type="entry name" value="membrane protein fhac"/>
    <property type="match status" value="1"/>
</dbReference>
<keyword evidence="1" id="KW-1134">Transmembrane beta strand</keyword>
<dbReference type="PANTHER" id="PTHR34597:SF3">
    <property type="entry name" value="OUTER MEMBRANE TRANSPORTER CDIB"/>
    <property type="match status" value="1"/>
</dbReference>
<reference evidence="6 7" key="1">
    <citation type="journal article" date="2020" name="ISME J.">
        <title>Comparative genomics reveals insights into cyanobacterial evolution and habitat adaptation.</title>
        <authorList>
            <person name="Chen M.Y."/>
            <person name="Teng W.K."/>
            <person name="Zhao L."/>
            <person name="Hu C.X."/>
            <person name="Zhou Y.K."/>
            <person name="Han B.P."/>
            <person name="Song L.R."/>
            <person name="Shu W.S."/>
        </authorList>
    </citation>
    <scope>NUCLEOTIDE SEQUENCE [LARGE SCALE GENOMIC DNA]</scope>
    <source>
        <strain evidence="6 7">FACHB-1040</strain>
    </source>
</reference>
<dbReference type="InterPro" id="IPR005565">
    <property type="entry name" value="Hemolysn_activator_HlyB_C"/>
</dbReference>
<dbReference type="Pfam" id="PF03865">
    <property type="entry name" value="ShlB"/>
    <property type="match status" value="1"/>
</dbReference>
<name>A0ABR8C227_APHFL</name>
<evidence type="ECO:0000313" key="7">
    <source>
        <dbReference type="Proteomes" id="UP000606721"/>
    </source>
</evidence>
<evidence type="ECO:0000259" key="4">
    <source>
        <dbReference type="Pfam" id="PF03865"/>
    </source>
</evidence>
<evidence type="ECO:0000256" key="1">
    <source>
        <dbReference type="ARBA" id="ARBA00022452"/>
    </source>
</evidence>
<feature type="domain" description="Polypeptide-transport-associated ShlB-type" evidence="5">
    <location>
        <begin position="85"/>
        <end position="151"/>
    </location>
</feature>
<sequence length="602" mass="66890">MSIKYRSLAFLSELLVLNLGFLAVDGIFFSVRSQNIPPTQIPVNPTIPELPSKLKPLLSPEELKEILPPDANKPEQNFDVSGSIQVNKFEFVGNTKSVFSDKRLAKELQEFTNKDITFTELLQAAAKITNLYAEEGYVTSGAYIPAQTLTGCLVKPEQTSHSCDITIQIVEGSLQEIRISRDENSKNFLHDSYVRSRLNLATGKPLNIRNLKQALRLLQLNPLIKSLSAELSAGTIPGTNLLKIKIEEANTDNIKIIADNSRNPSIGSFRRGLEIEESNLTGLGDSLNLAYNNTDASNAINANYTIPINPRNGTIGFSYSNTESNIIEQPFDELDIKSNSHNFELSLRQPIIEKANEEFTEELALGFTLNRKESNSSILGVNFPISVGADAQGSTRISALRFFQEWNRKSLQQVFVARSQFSLGVGTFGATINNQAPDSRSFAWRGQLLWLHSLGSQTDNPKLKPKILLRSDLQLATRSLLPLEQFTLGGVFNGRGYRQDAIFSDNGFFSSADFQLPIYNTNNGENILQLIPFIDVGTTWNSSSKPNPDSNTLASLGLGLQWQMGEKFKARLDYGIPLVKINSIDRTLQDNGVYFSMQYNLF</sequence>
<dbReference type="Pfam" id="PF08479">
    <property type="entry name" value="POTRA_2"/>
    <property type="match status" value="1"/>
</dbReference>
<dbReference type="Gene3D" id="2.40.160.50">
    <property type="entry name" value="membrane protein fhac: a member of the omp85/tpsb transporter family"/>
    <property type="match status" value="1"/>
</dbReference>
<dbReference type="InterPro" id="IPR051544">
    <property type="entry name" value="TPS_OM_transporter"/>
</dbReference>
<evidence type="ECO:0000313" key="6">
    <source>
        <dbReference type="EMBL" id="MBD2281183.1"/>
    </source>
</evidence>
<organism evidence="6 7">
    <name type="scientific">Aphanizomenon flos-aquae FACHB-1040</name>
    <dbReference type="NCBI Taxonomy" id="2692887"/>
    <lineage>
        <taxon>Bacteria</taxon>
        <taxon>Bacillati</taxon>
        <taxon>Cyanobacteriota</taxon>
        <taxon>Cyanophyceae</taxon>
        <taxon>Nostocales</taxon>
        <taxon>Aphanizomenonaceae</taxon>
        <taxon>Aphanizomenon</taxon>
    </lineage>
</organism>
<proteinExistence type="predicted"/>
<dbReference type="EMBL" id="JACJQT010000096">
    <property type="protein sequence ID" value="MBD2281183.1"/>
    <property type="molecule type" value="Genomic_DNA"/>
</dbReference>
<gene>
    <name evidence="6" type="ORF">H6F99_23795</name>
</gene>
<feature type="domain" description="Haemolysin activator HlyB C-terminal" evidence="4">
    <location>
        <begin position="242"/>
        <end position="561"/>
    </location>
</feature>
<evidence type="ECO:0000256" key="3">
    <source>
        <dbReference type="ARBA" id="ARBA00023237"/>
    </source>
</evidence>